<accession>A0ABR5TNU2</accession>
<keyword evidence="7" id="KW-1185">Reference proteome</keyword>
<evidence type="ECO:0000256" key="1">
    <source>
        <dbReference type="ARBA" id="ARBA00022722"/>
    </source>
</evidence>
<keyword evidence="4" id="KW-1133">Transmembrane helix</keyword>
<proteinExistence type="predicted"/>
<keyword evidence="4" id="KW-0472">Membrane</keyword>
<dbReference type="PANTHER" id="PTHR12302">
    <property type="entry name" value="EBNA2 BINDING PROTEIN P100"/>
    <property type="match status" value="1"/>
</dbReference>
<dbReference type="InterPro" id="IPR035437">
    <property type="entry name" value="SNase_OB-fold_sf"/>
</dbReference>
<dbReference type="Gene3D" id="2.40.50.90">
    <property type="match status" value="1"/>
</dbReference>
<dbReference type="Proteomes" id="UP000070467">
    <property type="component" value="Unassembled WGS sequence"/>
</dbReference>
<evidence type="ECO:0000256" key="3">
    <source>
        <dbReference type="ARBA" id="ARBA00022801"/>
    </source>
</evidence>
<evidence type="ECO:0000259" key="5">
    <source>
        <dbReference type="PROSITE" id="PS50830"/>
    </source>
</evidence>
<evidence type="ECO:0000256" key="4">
    <source>
        <dbReference type="SAM" id="Phobius"/>
    </source>
</evidence>
<dbReference type="EMBL" id="LSDB01000001">
    <property type="protein sequence ID" value="KXB58984.1"/>
    <property type="molecule type" value="Genomic_DNA"/>
</dbReference>
<dbReference type="CDD" id="cd00175">
    <property type="entry name" value="SNc"/>
    <property type="match status" value="1"/>
</dbReference>
<sequence length="186" mass="21728">MNKKLYFILSLIFTVAICSCIFLFKDINYKNNFQKTKSQNVNGIVVKGDTTRYEVKFIKKVDGDTIKVKFNNKNLTVRYLNIDTPETVKPNTPVQKYGPEASEFNENILKNAKKVELEFDVNKKFDKYNRALAYVYADGKLVQEELLKEGLAEIKYVYAPDTRYLKRLKKAQNEAKSNKKNLWSER</sequence>
<keyword evidence="2" id="KW-0255">Endonuclease</keyword>
<name>A0ABR5TNU2_9BACL</name>
<dbReference type="InterPro" id="IPR016071">
    <property type="entry name" value="Staphylococal_nuclease_OB-fold"/>
</dbReference>
<organism evidence="6 7">
    <name type="scientific">Gemelliphila asaccharolytica</name>
    <dbReference type="NCBI Taxonomy" id="502393"/>
    <lineage>
        <taxon>Bacteria</taxon>
        <taxon>Bacillati</taxon>
        <taxon>Bacillota</taxon>
        <taxon>Bacilli</taxon>
        <taxon>Bacillales</taxon>
        <taxon>Gemellaceae</taxon>
        <taxon>Gemelliphila</taxon>
    </lineage>
</organism>
<dbReference type="SMART" id="SM00318">
    <property type="entry name" value="SNc"/>
    <property type="match status" value="1"/>
</dbReference>
<evidence type="ECO:0000313" key="7">
    <source>
        <dbReference type="Proteomes" id="UP000070467"/>
    </source>
</evidence>
<comment type="caution">
    <text evidence="6">The sequence shown here is derived from an EMBL/GenBank/DDBJ whole genome shotgun (WGS) entry which is preliminary data.</text>
</comment>
<dbReference type="Pfam" id="PF00565">
    <property type="entry name" value="SNase"/>
    <property type="match status" value="1"/>
</dbReference>
<protein>
    <submittedName>
        <fullName evidence="6">Thermonuclease</fullName>
    </submittedName>
</protein>
<evidence type="ECO:0000256" key="2">
    <source>
        <dbReference type="ARBA" id="ARBA00022759"/>
    </source>
</evidence>
<dbReference type="PROSITE" id="PS50830">
    <property type="entry name" value="TNASE_3"/>
    <property type="match status" value="1"/>
</dbReference>
<keyword evidence="1" id="KW-0540">Nuclease</keyword>
<evidence type="ECO:0000313" key="6">
    <source>
        <dbReference type="EMBL" id="KXB58984.1"/>
    </source>
</evidence>
<feature type="transmembrane region" description="Helical" evidence="4">
    <location>
        <begin position="6"/>
        <end position="24"/>
    </location>
</feature>
<keyword evidence="3" id="KW-0378">Hydrolase</keyword>
<dbReference type="SUPFAM" id="SSF50199">
    <property type="entry name" value="Staphylococcal nuclease"/>
    <property type="match status" value="1"/>
</dbReference>
<keyword evidence="4" id="KW-0812">Transmembrane</keyword>
<dbReference type="PROSITE" id="PS51257">
    <property type="entry name" value="PROKAR_LIPOPROTEIN"/>
    <property type="match status" value="1"/>
</dbReference>
<gene>
    <name evidence="6" type="ORF">HMPREF1871_00051</name>
</gene>
<dbReference type="RefSeq" id="WP_066128349.1">
    <property type="nucleotide sequence ID" value="NZ_KQ959854.1"/>
</dbReference>
<feature type="domain" description="TNase-like" evidence="5">
    <location>
        <begin position="51"/>
        <end position="185"/>
    </location>
</feature>
<dbReference type="PANTHER" id="PTHR12302:SF3">
    <property type="entry name" value="SERINE_THREONINE-PROTEIN KINASE 31"/>
    <property type="match status" value="1"/>
</dbReference>
<reference evidence="6 7" key="1">
    <citation type="submission" date="2016-01" db="EMBL/GenBank/DDBJ databases">
        <authorList>
            <person name="Mitreva M."/>
            <person name="Pepin K.H."/>
            <person name="Mihindukulasuriya K.A."/>
            <person name="Fulton R."/>
            <person name="Fronick C."/>
            <person name="O'Laughlin M."/>
            <person name="Miner T."/>
            <person name="Herter B."/>
            <person name="Rosa B.A."/>
            <person name="Cordes M."/>
            <person name="Tomlinson C."/>
            <person name="Wollam A."/>
            <person name="Palsikar V.B."/>
            <person name="Mardis E.R."/>
            <person name="Wilson R.K."/>
        </authorList>
    </citation>
    <scope>NUCLEOTIDE SEQUENCE [LARGE SCALE GENOMIC DNA]</scope>
    <source>
        <strain evidence="6 7">KA00071</strain>
    </source>
</reference>